<dbReference type="InterPro" id="IPR013783">
    <property type="entry name" value="Ig-like_fold"/>
</dbReference>
<evidence type="ECO:0000256" key="5">
    <source>
        <dbReference type="ARBA" id="ARBA00023319"/>
    </source>
</evidence>
<dbReference type="InterPro" id="IPR007110">
    <property type="entry name" value="Ig-like_dom"/>
</dbReference>
<dbReference type="GO" id="GO:0005911">
    <property type="term" value="C:cell-cell junction"/>
    <property type="evidence" value="ECO:0007669"/>
    <property type="project" value="TreeGrafter"/>
</dbReference>
<dbReference type="InterPro" id="IPR003598">
    <property type="entry name" value="Ig_sub2"/>
</dbReference>
<evidence type="ECO:0000256" key="1">
    <source>
        <dbReference type="ARBA" id="ARBA00004479"/>
    </source>
</evidence>
<dbReference type="InterPro" id="IPR013162">
    <property type="entry name" value="CD80_C2-set"/>
</dbReference>
<dbReference type="EMBL" id="UZAE01001991">
    <property type="protein sequence ID" value="VDN99273.1"/>
    <property type="molecule type" value="Genomic_DNA"/>
</dbReference>
<evidence type="ECO:0000313" key="7">
    <source>
        <dbReference type="EMBL" id="VDN99273.1"/>
    </source>
</evidence>
<dbReference type="SUPFAM" id="SSF48726">
    <property type="entry name" value="Immunoglobulin"/>
    <property type="match status" value="5"/>
</dbReference>
<keyword evidence="3" id="KW-1015">Disulfide bond</keyword>
<dbReference type="PROSITE" id="PS50835">
    <property type="entry name" value="IG_LIKE"/>
    <property type="match status" value="3"/>
</dbReference>
<accession>A0A3P7S8R5</accession>
<dbReference type="InterPro" id="IPR003599">
    <property type="entry name" value="Ig_sub"/>
</dbReference>
<feature type="domain" description="Ig-like" evidence="6">
    <location>
        <begin position="591"/>
        <end position="713"/>
    </location>
</feature>
<dbReference type="AlphaFoldDB" id="A0A3P7S8R5"/>
<dbReference type="InterPro" id="IPR036179">
    <property type="entry name" value="Ig-like_dom_sf"/>
</dbReference>
<sequence>MRAECIATPPGYPVGALFWRWHFHHSVYQTPKSHILPFHSKDFGQVISAIEDVPTSFYDTYTNGELKAVLNIPNINRRYHGANLSCETAHDTGVSKRVDVNIKIQFPPQNLTITLKNNQLSTGLVNRRTELIAYAEENAKLNFVCTTDEMYPDAKLKWVLHTEDRAVATSDIEIVRDEIKTSTRKPEAFIRESEVIIKMLKRNQYGYLDCQMWYEGTNHLVQTVRLGIIYPPDPPIIKGLVNGEPLRSGESRRLTCECLNGHPPPRLQWMKNDQPIASTFTQRNFRGGVSLDLELIGKMEDNGATLRCVAMNQAQNGVVKSANIALNMYFPVTEVKVSINRESPILAENEIEVNCEAGSANPPASIQWRYFHCSRIKQYMRRADHSTIMLTSQAKGSLPTGSILTGSDELAQDCEMDERTGIDDPTINGSYGGFISRGRLILRPQWRDHLDIVTCLVSNSVYNHLTKQSEVQLNVSFTPHFIGFQPGHVHTILEGSSGTLDLIPYGNPKCEKIVWMREGRPLPTSKFDPRTVDLKKPSILRQVSKLSGLYQFDELLVIWNIKRIHTTNVTIQAENNLGKTQATFLLNVTFPAQITRVKDANVSLNEMAILECLANGNPSYAESVFQWNRRLYPGWDIEADKAPGFETSSLGCNGVTRVNGNVKHLVKCENIGGYNMRSQLQVYNVTRDDVGLYVCKVNNGIFPSHQSDAKLFSVFAPEIVKQPKFAKVAAPFGKNVDLQCFVRVEPEPKVVWQLNRRDHEGSTTVVRVLDSECGSFVADLGVPCIRAARPKFVSSMKKIRPGYYSAILRINGIHVTDFGKYTCKISSKMEKDQFDIQVTGTGPAEVPFNLRLLNASANSLKIAWGQGFNGGHKQTFTVSAPRLGFLSLCFIKEDES</sequence>
<dbReference type="Pfam" id="PF08205">
    <property type="entry name" value="C2-set_2"/>
    <property type="match status" value="1"/>
</dbReference>
<dbReference type="SMART" id="SM00408">
    <property type="entry name" value="IGc2"/>
    <property type="match status" value="3"/>
</dbReference>
<keyword evidence="5" id="KW-0393">Immunoglobulin domain</keyword>
<dbReference type="SMART" id="SM00409">
    <property type="entry name" value="IG"/>
    <property type="match status" value="4"/>
</dbReference>
<dbReference type="GO" id="GO:0005886">
    <property type="term" value="C:plasma membrane"/>
    <property type="evidence" value="ECO:0007669"/>
    <property type="project" value="TreeGrafter"/>
</dbReference>
<organism evidence="7 8">
    <name type="scientific">Rodentolepis nana</name>
    <name type="common">Dwarf tapeworm</name>
    <name type="synonym">Hymenolepis nana</name>
    <dbReference type="NCBI Taxonomy" id="102285"/>
    <lineage>
        <taxon>Eukaryota</taxon>
        <taxon>Metazoa</taxon>
        <taxon>Spiralia</taxon>
        <taxon>Lophotrochozoa</taxon>
        <taxon>Platyhelminthes</taxon>
        <taxon>Cestoda</taxon>
        <taxon>Eucestoda</taxon>
        <taxon>Cyclophyllidea</taxon>
        <taxon>Hymenolepididae</taxon>
        <taxon>Rodentolepis</taxon>
    </lineage>
</organism>
<dbReference type="Gene3D" id="2.60.40.10">
    <property type="entry name" value="Immunoglobulins"/>
    <property type="match status" value="6"/>
</dbReference>
<keyword evidence="2" id="KW-0472">Membrane</keyword>
<dbReference type="Proteomes" id="UP000278807">
    <property type="component" value="Unassembled WGS sequence"/>
</dbReference>
<reference evidence="7 8" key="1">
    <citation type="submission" date="2018-11" db="EMBL/GenBank/DDBJ databases">
        <authorList>
            <consortium name="Pathogen Informatics"/>
        </authorList>
    </citation>
    <scope>NUCLEOTIDE SEQUENCE [LARGE SCALE GENOMIC DNA]</scope>
</reference>
<dbReference type="InterPro" id="IPR051275">
    <property type="entry name" value="Cell_adhesion_signaling"/>
</dbReference>
<evidence type="ECO:0000256" key="2">
    <source>
        <dbReference type="ARBA" id="ARBA00023136"/>
    </source>
</evidence>
<gene>
    <name evidence="7" type="ORF">HNAJ_LOCUS3414</name>
</gene>
<dbReference type="CDD" id="cd00096">
    <property type="entry name" value="Ig"/>
    <property type="match status" value="1"/>
</dbReference>
<dbReference type="PANTHER" id="PTHR11640:SF31">
    <property type="entry name" value="IRREGULAR CHIASM C-ROUGHEST PROTEIN-RELATED"/>
    <property type="match status" value="1"/>
</dbReference>
<feature type="domain" description="Ig-like" evidence="6">
    <location>
        <begin position="717"/>
        <end position="839"/>
    </location>
</feature>
<evidence type="ECO:0000256" key="3">
    <source>
        <dbReference type="ARBA" id="ARBA00023157"/>
    </source>
</evidence>
<evidence type="ECO:0000256" key="4">
    <source>
        <dbReference type="ARBA" id="ARBA00023180"/>
    </source>
</evidence>
<proteinExistence type="predicted"/>
<comment type="subcellular location">
    <subcellularLocation>
        <location evidence="1">Membrane</location>
        <topology evidence="1">Single-pass type I membrane protein</topology>
    </subcellularLocation>
</comment>
<feature type="domain" description="Ig-like" evidence="6">
    <location>
        <begin position="234"/>
        <end position="325"/>
    </location>
</feature>
<protein>
    <recommendedName>
        <fullName evidence="6">Ig-like domain-containing protein</fullName>
    </recommendedName>
</protein>
<name>A0A3P7S8R5_RODNA</name>
<keyword evidence="8" id="KW-1185">Reference proteome</keyword>
<dbReference type="PANTHER" id="PTHR11640">
    <property type="entry name" value="NEPHRIN"/>
    <property type="match status" value="1"/>
</dbReference>
<evidence type="ECO:0000313" key="8">
    <source>
        <dbReference type="Proteomes" id="UP000278807"/>
    </source>
</evidence>
<dbReference type="OrthoDB" id="10028801at2759"/>
<evidence type="ECO:0000259" key="6">
    <source>
        <dbReference type="PROSITE" id="PS50835"/>
    </source>
</evidence>
<dbReference type="GO" id="GO:0098609">
    <property type="term" value="P:cell-cell adhesion"/>
    <property type="evidence" value="ECO:0007669"/>
    <property type="project" value="TreeGrafter"/>
</dbReference>
<keyword evidence="4" id="KW-0325">Glycoprotein</keyword>
<dbReference type="GO" id="GO:0050839">
    <property type="term" value="F:cell adhesion molecule binding"/>
    <property type="evidence" value="ECO:0007669"/>
    <property type="project" value="TreeGrafter"/>
</dbReference>